<reference evidence="2 3" key="1">
    <citation type="submission" date="2019-10" db="EMBL/GenBank/DDBJ databases">
        <authorList>
            <person name="Palmer J.M."/>
        </authorList>
    </citation>
    <scope>NUCLEOTIDE SEQUENCE [LARGE SCALE GENOMIC DNA]</scope>
    <source>
        <strain evidence="2 3">TWF730</strain>
    </source>
</reference>
<dbReference type="EMBL" id="JAVHNS010000008">
    <property type="protein sequence ID" value="KAK6345866.1"/>
    <property type="molecule type" value="Genomic_DNA"/>
</dbReference>
<dbReference type="PROSITE" id="PS50181">
    <property type="entry name" value="FBOX"/>
    <property type="match status" value="1"/>
</dbReference>
<dbReference type="Pfam" id="PF12937">
    <property type="entry name" value="F-box-like"/>
    <property type="match status" value="1"/>
</dbReference>
<comment type="caution">
    <text evidence="2">The sequence shown here is derived from an EMBL/GenBank/DDBJ whole genome shotgun (WGS) entry which is preliminary data.</text>
</comment>
<evidence type="ECO:0000313" key="3">
    <source>
        <dbReference type="Proteomes" id="UP001373714"/>
    </source>
</evidence>
<accession>A0AAV9UMJ5</accession>
<dbReference type="AlphaFoldDB" id="A0AAV9UMJ5"/>
<name>A0AAV9UMJ5_9PEZI</name>
<dbReference type="CDD" id="cd09917">
    <property type="entry name" value="F-box_SF"/>
    <property type="match status" value="1"/>
</dbReference>
<evidence type="ECO:0000259" key="1">
    <source>
        <dbReference type="PROSITE" id="PS50181"/>
    </source>
</evidence>
<sequence length="368" mass="41613">MSITTLPNETLLEIFDYLSKGDLAHVVLVQRRWMQIGTICLCKELEVRMKGTTSTCSPALMGIEACSPHVRFLKLRVFNDSYQRGVALPTDHIWSINQHLQLFSHVKSFAYDDRGHAGTSLSSVLWKVVKHSIVSMVNLLSLEILHKIDSGAQGIYPEEDTIPPLKHRLKDIRITLRTYSGHTHDINAFFKRLFKTVENAENLVSSVDLDILAQGRSLVDRSRWNYKLRALQSVILNRVKHYSPANLISADFSKLTSLSLTTGSFEVLITQIEARAQGGSCLSPDDFNNLEVLCVMPSFESSWRMYRYYLDTKVLPQVARWFPKIREIRIECLDIGIFPISHNGDGTLVVGTPYTSVGLDLEHTPHTG</sequence>
<dbReference type="Proteomes" id="UP001373714">
    <property type="component" value="Unassembled WGS sequence"/>
</dbReference>
<dbReference type="InterPro" id="IPR036047">
    <property type="entry name" value="F-box-like_dom_sf"/>
</dbReference>
<dbReference type="Gene3D" id="1.20.1280.50">
    <property type="match status" value="1"/>
</dbReference>
<keyword evidence="3" id="KW-1185">Reference proteome</keyword>
<proteinExistence type="predicted"/>
<dbReference type="InterPro" id="IPR001810">
    <property type="entry name" value="F-box_dom"/>
</dbReference>
<evidence type="ECO:0000313" key="2">
    <source>
        <dbReference type="EMBL" id="KAK6345866.1"/>
    </source>
</evidence>
<gene>
    <name evidence="2" type="ORF">TWF730_010209</name>
</gene>
<protein>
    <recommendedName>
        <fullName evidence="1">F-box domain-containing protein</fullName>
    </recommendedName>
</protein>
<organism evidence="2 3">
    <name type="scientific">Orbilia blumenaviensis</name>
    <dbReference type="NCBI Taxonomy" id="1796055"/>
    <lineage>
        <taxon>Eukaryota</taxon>
        <taxon>Fungi</taxon>
        <taxon>Dikarya</taxon>
        <taxon>Ascomycota</taxon>
        <taxon>Pezizomycotina</taxon>
        <taxon>Orbiliomycetes</taxon>
        <taxon>Orbiliales</taxon>
        <taxon>Orbiliaceae</taxon>
        <taxon>Orbilia</taxon>
    </lineage>
</organism>
<feature type="domain" description="F-box" evidence="1">
    <location>
        <begin position="1"/>
        <end position="36"/>
    </location>
</feature>
<dbReference type="SUPFAM" id="SSF81383">
    <property type="entry name" value="F-box domain"/>
    <property type="match status" value="1"/>
</dbReference>